<dbReference type="EMBL" id="CP009110">
    <property type="protein sequence ID" value="AIJ21518.1"/>
    <property type="molecule type" value="Genomic_DNA"/>
</dbReference>
<dbReference type="InterPro" id="IPR029000">
    <property type="entry name" value="Cyclophilin-like_dom_sf"/>
</dbReference>
<dbReference type="OrthoDB" id="9778567at2"/>
<dbReference type="PATRIC" id="fig|1068978.7.peg.1504"/>
<keyword evidence="2 5" id="KW-0378">Hydrolase</keyword>
<dbReference type="eggNOG" id="COG2049">
    <property type="taxonomic scope" value="Bacteria"/>
</dbReference>
<evidence type="ECO:0000313" key="5">
    <source>
        <dbReference type="EMBL" id="AIJ21518.1"/>
    </source>
</evidence>
<evidence type="ECO:0000259" key="4">
    <source>
        <dbReference type="SMART" id="SM00796"/>
    </source>
</evidence>
<dbReference type="HOGENOM" id="CLU_020207_0_1_11"/>
<evidence type="ECO:0000256" key="1">
    <source>
        <dbReference type="ARBA" id="ARBA00022741"/>
    </source>
</evidence>
<dbReference type="PANTHER" id="PTHR34698:SF2">
    <property type="entry name" value="5-OXOPROLINASE SUBUNIT B"/>
    <property type="match status" value="1"/>
</dbReference>
<dbReference type="GO" id="GO:0016787">
    <property type="term" value="F:hydrolase activity"/>
    <property type="evidence" value="ECO:0007669"/>
    <property type="project" value="UniProtKB-KW"/>
</dbReference>
<dbReference type="Pfam" id="PF02682">
    <property type="entry name" value="CT_C_D"/>
    <property type="match status" value="1"/>
</dbReference>
<dbReference type="RefSeq" id="WP_017987379.1">
    <property type="nucleotide sequence ID" value="NZ_AQUL01000001.1"/>
</dbReference>
<dbReference type="STRING" id="1068978.AMETH_1426"/>
<gene>
    <name evidence="5" type="primary">alpH</name>
    <name evidence="5" type="ORF">AMETH_1426</name>
</gene>
<accession>A0A076ML14</accession>
<dbReference type="KEGG" id="amq:AMETH_1426"/>
<reference evidence="5 6" key="1">
    <citation type="submission" date="2014-07" db="EMBL/GenBank/DDBJ databases">
        <title>Whole Genome Sequence of the Amycolatopsis methanolica 239.</title>
        <authorList>
            <person name="Tang B."/>
        </authorList>
    </citation>
    <scope>NUCLEOTIDE SEQUENCE [LARGE SCALE GENOMIC DNA]</scope>
    <source>
        <strain evidence="5 6">239</strain>
    </source>
</reference>
<evidence type="ECO:0000313" key="6">
    <source>
        <dbReference type="Proteomes" id="UP000062973"/>
    </source>
</evidence>
<feature type="domain" description="Carboxyltransferase" evidence="4">
    <location>
        <begin position="1"/>
        <end position="194"/>
    </location>
</feature>
<organism evidence="5 6">
    <name type="scientific">Amycolatopsis methanolica 239</name>
    <dbReference type="NCBI Taxonomy" id="1068978"/>
    <lineage>
        <taxon>Bacteria</taxon>
        <taxon>Bacillati</taxon>
        <taxon>Actinomycetota</taxon>
        <taxon>Actinomycetes</taxon>
        <taxon>Pseudonocardiales</taxon>
        <taxon>Pseudonocardiaceae</taxon>
        <taxon>Amycolatopsis</taxon>
        <taxon>Amycolatopsis methanolica group</taxon>
    </lineage>
</organism>
<dbReference type="InterPro" id="IPR010016">
    <property type="entry name" value="PxpB"/>
</dbReference>
<dbReference type="Gene3D" id="3.30.1360.40">
    <property type="match status" value="1"/>
</dbReference>
<dbReference type="SUPFAM" id="SSF160467">
    <property type="entry name" value="PH0987 N-terminal domain-like"/>
    <property type="match status" value="1"/>
</dbReference>
<proteinExistence type="predicted"/>
<keyword evidence="6" id="KW-1185">Reference proteome</keyword>
<evidence type="ECO:0000256" key="2">
    <source>
        <dbReference type="ARBA" id="ARBA00022801"/>
    </source>
</evidence>
<keyword evidence="3" id="KW-0067">ATP-binding</keyword>
<dbReference type="Gene3D" id="2.40.100.10">
    <property type="entry name" value="Cyclophilin-like"/>
    <property type="match status" value="1"/>
</dbReference>
<dbReference type="GO" id="GO:0005524">
    <property type="term" value="F:ATP binding"/>
    <property type="evidence" value="ECO:0007669"/>
    <property type="project" value="UniProtKB-KW"/>
</dbReference>
<sequence>MNIRRCGDQALLVDVGDTGGIDAVLGLYSALSDPRPDGVTELVPAARTLLVRFDPAVIGAGELADLLAGTEPVPAEAMRGELVEIPVFYDGADLAEVGKHTGLGADGVVEMHTAAEYTVAFGGFAPGFGYLTGLHPKLHLPRRATPRTHVPAGAVAIAGEFTGIYPRSSPGGWQLVGRTEVPLWDPARRPPALLRPGTRIRFREVR</sequence>
<dbReference type="InterPro" id="IPR003833">
    <property type="entry name" value="CT_C_D"/>
</dbReference>
<name>A0A076ML14_AMYME</name>
<protein>
    <submittedName>
        <fullName evidence="5">Allophanate hydrolase</fullName>
    </submittedName>
</protein>
<dbReference type="AlphaFoldDB" id="A0A076ML14"/>
<evidence type="ECO:0000256" key="3">
    <source>
        <dbReference type="ARBA" id="ARBA00022840"/>
    </source>
</evidence>
<dbReference type="Proteomes" id="UP000062973">
    <property type="component" value="Chromosome"/>
</dbReference>
<dbReference type="SMART" id="SM00796">
    <property type="entry name" value="AHS1"/>
    <property type="match status" value="1"/>
</dbReference>
<dbReference type="SUPFAM" id="SSF50891">
    <property type="entry name" value="Cyclophilin-like"/>
    <property type="match status" value="1"/>
</dbReference>
<dbReference type="PANTHER" id="PTHR34698">
    <property type="entry name" value="5-OXOPROLINASE SUBUNIT B"/>
    <property type="match status" value="1"/>
</dbReference>
<dbReference type="NCBIfam" id="TIGR00370">
    <property type="entry name" value="5-oxoprolinase subunit PxpB"/>
    <property type="match status" value="1"/>
</dbReference>
<keyword evidence="1" id="KW-0547">Nucleotide-binding</keyword>